<feature type="compositionally biased region" description="Basic and acidic residues" evidence="3">
    <location>
        <begin position="909"/>
        <end position="924"/>
    </location>
</feature>
<evidence type="ECO:0000256" key="1">
    <source>
        <dbReference type="ARBA" id="ARBA00023054"/>
    </source>
</evidence>
<dbReference type="RefSeq" id="XP_023557823.1">
    <property type="nucleotide sequence ID" value="XM_023702055.1"/>
</dbReference>
<evidence type="ECO:0000256" key="3">
    <source>
        <dbReference type="SAM" id="MobiDB-lite"/>
    </source>
</evidence>
<feature type="coiled-coil region" evidence="2">
    <location>
        <begin position="754"/>
        <end position="814"/>
    </location>
</feature>
<organism evidence="5 6">
    <name type="scientific">Octodon degus</name>
    <name type="common">Degu</name>
    <name type="synonym">Sciurus degus</name>
    <dbReference type="NCBI Taxonomy" id="10160"/>
    <lineage>
        <taxon>Eukaryota</taxon>
        <taxon>Metazoa</taxon>
        <taxon>Chordata</taxon>
        <taxon>Craniata</taxon>
        <taxon>Vertebrata</taxon>
        <taxon>Euteleostomi</taxon>
        <taxon>Mammalia</taxon>
        <taxon>Eutheria</taxon>
        <taxon>Euarchontoglires</taxon>
        <taxon>Glires</taxon>
        <taxon>Rodentia</taxon>
        <taxon>Hystricomorpha</taxon>
        <taxon>Octodontidae</taxon>
        <taxon>Octodon</taxon>
    </lineage>
</organism>
<dbReference type="FunFam" id="2.30.29.30:FF:000006">
    <property type="entry name" value="Pleckstrin homology like domain family B member 1"/>
    <property type="match status" value="1"/>
</dbReference>
<feature type="compositionally biased region" description="Polar residues" evidence="3">
    <location>
        <begin position="937"/>
        <end position="955"/>
    </location>
</feature>
<dbReference type="CDD" id="cd14673">
    <property type="entry name" value="PH_PHLDB1_2"/>
    <property type="match status" value="1"/>
</dbReference>
<dbReference type="PANTHER" id="PTHR12156:SF21">
    <property type="entry name" value="PLECKSTRIN HOMOLOGY-LIKE DOMAIN FAMILY B MEMBER 2"/>
    <property type="match status" value="1"/>
</dbReference>
<feature type="compositionally biased region" description="Polar residues" evidence="3">
    <location>
        <begin position="875"/>
        <end position="885"/>
    </location>
</feature>
<reference evidence="6" key="1">
    <citation type="submission" date="2025-08" db="UniProtKB">
        <authorList>
            <consortium name="RefSeq"/>
        </authorList>
    </citation>
    <scope>IDENTIFICATION</scope>
</reference>
<name>A0A6P6DDY8_OCTDE</name>
<protein>
    <submittedName>
        <fullName evidence="6">Pleckstrin homology-like domain family B member 2 isoform X7</fullName>
    </submittedName>
</protein>
<dbReference type="CDD" id="cd22265">
    <property type="entry name" value="UDM1_RNF168"/>
    <property type="match status" value="1"/>
</dbReference>
<dbReference type="CTD" id="90102"/>
<feature type="region of interest" description="Disordered" evidence="3">
    <location>
        <begin position="1"/>
        <end position="30"/>
    </location>
</feature>
<dbReference type="PROSITE" id="PS50003">
    <property type="entry name" value="PH_DOMAIN"/>
    <property type="match status" value="1"/>
</dbReference>
<evidence type="ECO:0000259" key="4">
    <source>
        <dbReference type="PROSITE" id="PS50003"/>
    </source>
</evidence>
<sequence length="1297" mass="146534">MEKKDTQREEPVEDGVGEAQHSSENPLDPCKIMAECSHMQKQLDLQNGSLEEGSVVSSLENHSADVMENVSSKKYSSSLKFKANGDYSGSYLTLSQPVPAKRSPSPLGTSVRNSPSLAKLHGSKQFSCDGTDKNISTKPPTPSLNTTPSHGGYPLGRAEFDHYGGRDSERSLRLSEKLPYSKYNSRNKSHDNVYFLGGVEGKKASGSLLTMWNGSSLSDSGHSSISRSGAASMPSSPKQARKMSIQDNLTPQPRITRHKDPASESISSRTRKYSGGSLSHMGAYSRSLPRLYKATENQLTPFSLPPRSSLGNSKRTRLGERDLPHSIIDSDNYLNFSSLSSGALPYKTTASEGIPYASSTFSVPASPRVARKMLLASTSSCASDDFDRASYSGTSTNHSFSAGEPDRVFVARRNFSCGSMEFDDAELDSLRQVSGTPQPVLRERKSSISSISGRDDLMDYHRRQREERLREQEMERLERQRLETILSLCAEYTKPDGRLSTGTTVADVQKINKELEKLQLSDEESVFEEALVCPDTRYRCHQKGSVQDADLVGLGGLSQSTASLLAPRSMRNDELLRELTRTPPLPTSAFLKAASESSYLSILPKTPEGMSEEQRAQELAAMEDTRIVILNNLEELNQKIKDINDQMDESSRELDMECSLLDGEQQSETTELMKEKEILDHLNRKIAELEKNIIGEKTKEKVKLDAEREKLERLQELYSEQKTQLDNCPESMREQLQQQLKRDADLLDVESKHFEDLEFQQLEHESRLDEEKENLTQQLLREVAEYQRNIVSRKEKISALKKQANHIVQQAQREQDHFVKEKSNLKMMIQREKENLCNLEKKYSSLSGGKGFPINPNTLKEGYLSVNEFNEPPGHSTNLSPSTQFPADADAAVTEPASAVPVSQPQSPEHFRSLEERKKQHKEGLYLSDTLPRKKTTPSISPHFSSATVGRSTTPKGHLPLGQSNSCGSVLPHSLATMTKDAESRRMLRGKSKKGRMNSSAGYNHQQMSEGQRQKSEFYNRTASESNVYLNSFHYLDHSYKDQAFDTLSLDSSDSMETSISACSPDNISSASTSNIARIEEMERLLKQAHAEKTRLLESREREMEAKRRALEEEKRRREVLEKRLQEETSQRQKLIEKEVKIREKQRAQARPLTRYLPVRKEDFDLRSHVETAGHNIDTCYHVSITEKTCRGFLIKMGGKIKTWKKRWFVFDRNKRTFSYYADKHEAKLKGVIYFQAIEEVYYDHLKNANKSPNPLLTFSVKTHDRIYYMVAPSPEAMRIWMDVIVTGAEGYTHFLL</sequence>
<dbReference type="InterPro" id="IPR037810">
    <property type="entry name" value="PHLDB1/2/3_PH"/>
</dbReference>
<keyword evidence="1 2" id="KW-0175">Coiled coil</keyword>
<dbReference type="Pfam" id="PF00169">
    <property type="entry name" value="PH"/>
    <property type="match status" value="1"/>
</dbReference>
<feature type="coiled-coil region" evidence="2">
    <location>
        <begin position="1079"/>
        <end position="1138"/>
    </location>
</feature>
<dbReference type="Gene3D" id="2.30.29.30">
    <property type="entry name" value="Pleckstrin-homology domain (PH domain)/Phosphotyrosine-binding domain (PTB)"/>
    <property type="match status" value="1"/>
</dbReference>
<proteinExistence type="predicted"/>
<dbReference type="SUPFAM" id="SSF50729">
    <property type="entry name" value="PH domain-like"/>
    <property type="match status" value="1"/>
</dbReference>
<feature type="compositionally biased region" description="Basic residues" evidence="3">
    <location>
        <begin position="987"/>
        <end position="996"/>
    </location>
</feature>
<gene>
    <name evidence="6" type="primary">Phldb2</name>
</gene>
<feature type="compositionally biased region" description="Polar residues" evidence="3">
    <location>
        <begin position="106"/>
        <end position="116"/>
    </location>
</feature>
<dbReference type="Proteomes" id="UP000515203">
    <property type="component" value="Unplaced"/>
</dbReference>
<feature type="region of interest" description="Disordered" evidence="3">
    <location>
        <begin position="866"/>
        <end position="1015"/>
    </location>
</feature>
<feature type="region of interest" description="Disordered" evidence="3">
    <location>
        <begin position="216"/>
        <end position="278"/>
    </location>
</feature>
<evidence type="ECO:0000313" key="6">
    <source>
        <dbReference type="RefSeq" id="XP_023557823.1"/>
    </source>
</evidence>
<dbReference type="InterPro" id="IPR052212">
    <property type="entry name" value="PH-like_domain"/>
</dbReference>
<evidence type="ECO:0000256" key="2">
    <source>
        <dbReference type="SAM" id="Coils"/>
    </source>
</evidence>
<feature type="compositionally biased region" description="Low complexity" evidence="3">
    <location>
        <begin position="216"/>
        <end position="236"/>
    </location>
</feature>
<dbReference type="InterPro" id="IPR011993">
    <property type="entry name" value="PH-like_dom_sf"/>
</dbReference>
<dbReference type="SMART" id="SM00233">
    <property type="entry name" value="PH"/>
    <property type="match status" value="1"/>
</dbReference>
<feature type="compositionally biased region" description="Basic and acidic residues" evidence="3">
    <location>
        <begin position="158"/>
        <end position="172"/>
    </location>
</feature>
<dbReference type="InterPro" id="IPR001849">
    <property type="entry name" value="PH_domain"/>
</dbReference>
<feature type="compositionally biased region" description="Basic and acidic residues" evidence="3">
    <location>
        <begin position="1"/>
        <end position="10"/>
    </location>
</feature>
<feature type="region of interest" description="Disordered" evidence="3">
    <location>
        <begin position="95"/>
        <end position="172"/>
    </location>
</feature>
<feature type="compositionally biased region" description="Polar residues" evidence="3">
    <location>
        <begin position="124"/>
        <end position="149"/>
    </location>
</feature>
<feature type="compositionally biased region" description="Polar residues" evidence="3">
    <location>
        <begin position="997"/>
        <end position="1011"/>
    </location>
</feature>
<feature type="domain" description="PH" evidence="4">
    <location>
        <begin position="1187"/>
        <end position="1290"/>
    </location>
</feature>
<accession>A0A6P6DDY8</accession>
<feature type="coiled-coil region" evidence="2">
    <location>
        <begin position="619"/>
        <end position="724"/>
    </location>
</feature>
<keyword evidence="5" id="KW-1185">Reference proteome</keyword>
<evidence type="ECO:0000313" key="5">
    <source>
        <dbReference type="Proteomes" id="UP000515203"/>
    </source>
</evidence>
<dbReference type="GeneID" id="101591961"/>
<dbReference type="PANTHER" id="PTHR12156">
    <property type="entry name" value="PLECKSTRIN HOMOLOGY-LIKE DOMAIN, FAMILY B, MEMBER 3"/>
    <property type="match status" value="1"/>
</dbReference>
<dbReference type="GO" id="GO:0070507">
    <property type="term" value="P:regulation of microtubule cytoskeleton organization"/>
    <property type="evidence" value="ECO:0007669"/>
    <property type="project" value="TreeGrafter"/>
</dbReference>
<dbReference type="GO" id="GO:0045180">
    <property type="term" value="C:basal cortex"/>
    <property type="evidence" value="ECO:0007669"/>
    <property type="project" value="TreeGrafter"/>
</dbReference>